<feature type="chain" id="PRO_5021764363" description="GP-PDE domain-containing protein" evidence="1">
    <location>
        <begin position="21"/>
        <end position="314"/>
    </location>
</feature>
<gene>
    <name evidence="3" type="ORF">CCY01nite_50130</name>
</gene>
<evidence type="ECO:0000256" key="1">
    <source>
        <dbReference type="SAM" id="SignalP"/>
    </source>
</evidence>
<evidence type="ECO:0000313" key="3">
    <source>
        <dbReference type="EMBL" id="GEP98753.1"/>
    </source>
</evidence>
<keyword evidence="1" id="KW-0732">Signal</keyword>
<dbReference type="SUPFAM" id="SSF51695">
    <property type="entry name" value="PLC-like phosphodiesterases"/>
    <property type="match status" value="1"/>
</dbReference>
<accession>A0A512RST0</accession>
<dbReference type="AlphaFoldDB" id="A0A512RST0"/>
<dbReference type="Gene3D" id="3.20.20.190">
    <property type="entry name" value="Phosphatidylinositol (PI) phosphodiesterase"/>
    <property type="match status" value="1"/>
</dbReference>
<dbReference type="GO" id="GO:0008889">
    <property type="term" value="F:glycerophosphodiester phosphodiesterase activity"/>
    <property type="evidence" value="ECO:0007669"/>
    <property type="project" value="TreeGrafter"/>
</dbReference>
<reference evidence="3 4" key="1">
    <citation type="submission" date="2019-07" db="EMBL/GenBank/DDBJ databases">
        <title>Whole genome shotgun sequence of Chitinophaga cymbidii NBRC 109752.</title>
        <authorList>
            <person name="Hosoyama A."/>
            <person name="Uohara A."/>
            <person name="Ohji S."/>
            <person name="Ichikawa N."/>
        </authorList>
    </citation>
    <scope>NUCLEOTIDE SEQUENCE [LARGE SCALE GENOMIC DNA]</scope>
    <source>
        <strain evidence="3 4">NBRC 109752</strain>
    </source>
</reference>
<protein>
    <recommendedName>
        <fullName evidence="2">GP-PDE domain-containing protein</fullName>
    </recommendedName>
</protein>
<dbReference type="GO" id="GO:0006644">
    <property type="term" value="P:phospholipid metabolic process"/>
    <property type="evidence" value="ECO:0007669"/>
    <property type="project" value="TreeGrafter"/>
</dbReference>
<name>A0A512RST0_9BACT</name>
<evidence type="ECO:0000313" key="4">
    <source>
        <dbReference type="Proteomes" id="UP000321436"/>
    </source>
</evidence>
<dbReference type="CDD" id="cd08566">
    <property type="entry name" value="GDPD_AtGDE_like"/>
    <property type="match status" value="1"/>
</dbReference>
<comment type="caution">
    <text evidence="3">The sequence shown here is derived from an EMBL/GenBank/DDBJ whole genome shotgun (WGS) entry which is preliminary data.</text>
</comment>
<dbReference type="InterPro" id="IPR030395">
    <property type="entry name" value="GP_PDE_dom"/>
</dbReference>
<feature type="domain" description="GP-PDE" evidence="2">
    <location>
        <begin position="51"/>
        <end position="156"/>
    </location>
</feature>
<dbReference type="GO" id="GO:0070291">
    <property type="term" value="P:N-acylethanolamine metabolic process"/>
    <property type="evidence" value="ECO:0007669"/>
    <property type="project" value="TreeGrafter"/>
</dbReference>
<organism evidence="3 4">
    <name type="scientific">Chitinophaga cymbidii</name>
    <dbReference type="NCBI Taxonomy" id="1096750"/>
    <lineage>
        <taxon>Bacteria</taxon>
        <taxon>Pseudomonadati</taxon>
        <taxon>Bacteroidota</taxon>
        <taxon>Chitinophagia</taxon>
        <taxon>Chitinophagales</taxon>
        <taxon>Chitinophagaceae</taxon>
        <taxon>Chitinophaga</taxon>
    </lineage>
</organism>
<feature type="signal peptide" evidence="1">
    <location>
        <begin position="1"/>
        <end position="20"/>
    </location>
</feature>
<dbReference type="OrthoDB" id="384721at2"/>
<dbReference type="Pfam" id="PF03009">
    <property type="entry name" value="GDPD"/>
    <property type="match status" value="1"/>
</dbReference>
<dbReference type="Proteomes" id="UP000321436">
    <property type="component" value="Unassembled WGS sequence"/>
</dbReference>
<proteinExistence type="predicted"/>
<dbReference type="PROSITE" id="PS51704">
    <property type="entry name" value="GP_PDE"/>
    <property type="match status" value="1"/>
</dbReference>
<keyword evidence="4" id="KW-1185">Reference proteome</keyword>
<dbReference type="EMBL" id="BKAU01000007">
    <property type="protein sequence ID" value="GEP98753.1"/>
    <property type="molecule type" value="Genomic_DNA"/>
</dbReference>
<sequence>MNFMIARYLLIPLAIIAAHAFRKPAEKLHTIKTENAAALKAFFRYTPDRIPFVSAHRGGPRKGFPENCIATFENTLAHTPATLEIDPHYTKDSAIVLMHDPTLDRTTNGHGKVSDYTLAELRKLRLKDTEGNLTGYAIPTLDEALQWANGKTILVIDAKDVPVEVRARKVVENHAEGHAVLIAYSMEDIRRCYAYNRDIMMEVMMGKKEQLDMMDKSGVPWENIIAFVSHQQPEDKSIFEEVHKRGAMCVLGSSRNIDRAFMQGKIDAAALKEGYLKLIGDGADIIEADLGIEGGEALGGLRQSASSKSKYFSY</sequence>
<dbReference type="GO" id="GO:0005886">
    <property type="term" value="C:plasma membrane"/>
    <property type="evidence" value="ECO:0007669"/>
    <property type="project" value="TreeGrafter"/>
</dbReference>
<dbReference type="PANTHER" id="PTHR46320">
    <property type="entry name" value="GLYCEROPHOSPHODIESTER PHOSPHODIESTERASE 1"/>
    <property type="match status" value="1"/>
</dbReference>
<evidence type="ECO:0000259" key="2">
    <source>
        <dbReference type="PROSITE" id="PS51704"/>
    </source>
</evidence>
<dbReference type="PANTHER" id="PTHR46320:SF1">
    <property type="entry name" value="GLYCEROPHOSPHODIESTER PHOSPHODIESTERASE 1"/>
    <property type="match status" value="1"/>
</dbReference>
<dbReference type="GO" id="GO:0006580">
    <property type="term" value="P:ethanolamine metabolic process"/>
    <property type="evidence" value="ECO:0007669"/>
    <property type="project" value="TreeGrafter"/>
</dbReference>
<dbReference type="InterPro" id="IPR017946">
    <property type="entry name" value="PLC-like_Pdiesterase_TIM-brl"/>
</dbReference>